<keyword evidence="3" id="KW-1185">Reference proteome</keyword>
<proteinExistence type="predicted"/>
<accession>A0A917ECJ3</accession>
<organism evidence="2 3">
    <name type="scientific">Primorskyibacter flagellatus</name>
    <dbReference type="NCBI Taxonomy" id="1387277"/>
    <lineage>
        <taxon>Bacteria</taxon>
        <taxon>Pseudomonadati</taxon>
        <taxon>Pseudomonadota</taxon>
        <taxon>Alphaproteobacteria</taxon>
        <taxon>Rhodobacterales</taxon>
        <taxon>Roseobacteraceae</taxon>
        <taxon>Primorskyibacter</taxon>
    </lineage>
</organism>
<sequence length="231" mass="24832">MHIRNTFAAVLLLAMAVGGTARATTYQIFTDRTAFLAALTSTYLVADFDSYTADVQFKTTTVDFGPFSAYNPSSTSYGYLDVPPLRDTGSRAPTGNGTPFLAMVTSSQPGRYAQATLTFDTEITAFGADFFAFNEDFRRNAFFLLGDRIDAPINDYNEDVFFGFISDTPFTQLVIAPGATGVSDGFGVDNIVMQLPPVPLPLPAFSLLAGLAAFGAFARRTGRESGQPVRA</sequence>
<feature type="chain" id="PRO_5037091994" description="VPLPA-CTERM protein sorting domain-containing protein" evidence="1">
    <location>
        <begin position="24"/>
        <end position="231"/>
    </location>
</feature>
<reference evidence="3" key="1">
    <citation type="journal article" date="2019" name="Int. J. Syst. Evol. Microbiol.">
        <title>The Global Catalogue of Microorganisms (GCM) 10K type strain sequencing project: providing services to taxonomists for standard genome sequencing and annotation.</title>
        <authorList>
            <consortium name="The Broad Institute Genomics Platform"/>
            <consortium name="The Broad Institute Genome Sequencing Center for Infectious Disease"/>
            <person name="Wu L."/>
            <person name="Ma J."/>
        </authorList>
    </citation>
    <scope>NUCLEOTIDE SEQUENCE [LARGE SCALE GENOMIC DNA]</scope>
    <source>
        <strain evidence="3">CGMCC 1.12664</strain>
    </source>
</reference>
<dbReference type="AlphaFoldDB" id="A0A917ECJ3"/>
<evidence type="ECO:0008006" key="4">
    <source>
        <dbReference type="Google" id="ProtNLM"/>
    </source>
</evidence>
<feature type="signal peptide" evidence="1">
    <location>
        <begin position="1"/>
        <end position="23"/>
    </location>
</feature>
<dbReference type="RefSeq" id="WP_188476626.1">
    <property type="nucleotide sequence ID" value="NZ_BMFJ01000001.1"/>
</dbReference>
<evidence type="ECO:0000313" key="2">
    <source>
        <dbReference type="EMBL" id="GGE24022.1"/>
    </source>
</evidence>
<keyword evidence="1" id="KW-0732">Signal</keyword>
<comment type="caution">
    <text evidence="2">The sequence shown here is derived from an EMBL/GenBank/DDBJ whole genome shotgun (WGS) entry which is preliminary data.</text>
</comment>
<protein>
    <recommendedName>
        <fullName evidence="4">VPLPA-CTERM protein sorting domain-containing protein</fullName>
    </recommendedName>
</protein>
<dbReference type="Proteomes" id="UP000612855">
    <property type="component" value="Unassembled WGS sequence"/>
</dbReference>
<evidence type="ECO:0000313" key="3">
    <source>
        <dbReference type="Proteomes" id="UP000612855"/>
    </source>
</evidence>
<gene>
    <name evidence="2" type="ORF">GCM10011360_10650</name>
</gene>
<evidence type="ECO:0000256" key="1">
    <source>
        <dbReference type="SAM" id="SignalP"/>
    </source>
</evidence>
<name>A0A917ECJ3_9RHOB</name>
<dbReference type="EMBL" id="BMFJ01000001">
    <property type="protein sequence ID" value="GGE24022.1"/>
    <property type="molecule type" value="Genomic_DNA"/>
</dbReference>